<organism evidence="7 8">
    <name type="scientific">Jatrophihabitans lederbergiae</name>
    <dbReference type="NCBI Taxonomy" id="3075547"/>
    <lineage>
        <taxon>Bacteria</taxon>
        <taxon>Bacillati</taxon>
        <taxon>Actinomycetota</taxon>
        <taxon>Actinomycetes</taxon>
        <taxon>Jatrophihabitantales</taxon>
        <taxon>Jatrophihabitantaceae</taxon>
        <taxon>Jatrophihabitans</taxon>
    </lineage>
</organism>
<dbReference type="InterPro" id="IPR023296">
    <property type="entry name" value="Glyco_hydro_beta-prop_sf"/>
</dbReference>
<dbReference type="InterPro" id="IPR050727">
    <property type="entry name" value="GH43_arabinanases"/>
</dbReference>
<feature type="domain" description="Beta-xylosidase C-terminal Concanavalin A-like" evidence="6">
    <location>
        <begin position="399"/>
        <end position="572"/>
    </location>
</feature>
<dbReference type="Pfam" id="PF17851">
    <property type="entry name" value="GH43_C2"/>
    <property type="match status" value="1"/>
</dbReference>
<keyword evidence="8" id="KW-1185">Reference proteome</keyword>
<gene>
    <name evidence="7" type="ORF">RM423_04385</name>
</gene>
<keyword evidence="3" id="KW-0378">Hydrolase</keyword>
<proteinExistence type="inferred from homology"/>
<dbReference type="Gene3D" id="2.115.10.20">
    <property type="entry name" value="Glycosyl hydrolase domain, family 43"/>
    <property type="match status" value="1"/>
</dbReference>
<dbReference type="Proteomes" id="UP001183176">
    <property type="component" value="Unassembled WGS sequence"/>
</dbReference>
<comment type="pathway">
    <text evidence="1">Glycan metabolism; L-arabinan degradation.</text>
</comment>
<sequence>MTATATVVTASPSQASAPRTANGSGHQRVAGSYTNPLSLKLPSGQSAESCADPFVTHGATRGDRHWYLYCTSDALTATELGPDGKPLIHNLPTFSSLDLTHWTYRGDAFPTKPSWIAATGNLWAPDVVYRNGHYLMYYAASDTSLPGGGSAVGVATSASPTGPWTDTGKPVVEPQGPAGSRRWEFDPEVITAGGRTYLYFGSYFGGIAARTLSADGLSSDAASQTQITIDNRYEGTDIVRHGGWYYLLASATNCCAGPLTGYSVFAGRSRSPLGPFVDRDGVSLLAGRVGGTPVLTQNGNRWVGAGHDTVITDFAGQDWIVYHAVDRTDPYYAGDVGYTKRPALIDPLDWEHGWPTVRGGRGPSDTPQPGPAAQPGERTAYRPHFLSYPRPARTYRSLSDTFSGTTLSSRWSWVRQPAAGTYSVSGGKLRWNTQSGDLHPPATDLASVLTEPAPTGDYVVETRVSVSVPAEGCCHNYVQGGLVIYNDDGNYLKLASVSIWNTRQTEWGKNVQPVPAGYPSYGNAVVGPVGNSTYLRVVRHGQRYTAFTSLDGKRWDKGGTWTQAATNHTRIGLISMGGTGFTSTFDYVRVSTVRTAHARCKAQPAS</sequence>
<dbReference type="PANTHER" id="PTHR43301:SF3">
    <property type="entry name" value="ARABINAN ENDO-1,5-ALPHA-L-ARABINOSIDASE A-RELATED"/>
    <property type="match status" value="1"/>
</dbReference>
<name>A0ABU2J6L7_9ACTN</name>
<evidence type="ECO:0000313" key="7">
    <source>
        <dbReference type="EMBL" id="MDT0260625.1"/>
    </source>
</evidence>
<keyword evidence="4" id="KW-0326">Glycosidase</keyword>
<comment type="similarity">
    <text evidence="2">Belongs to the glycosyl hydrolase 43 family.</text>
</comment>
<feature type="region of interest" description="Disordered" evidence="5">
    <location>
        <begin position="356"/>
        <end position="381"/>
    </location>
</feature>
<dbReference type="RefSeq" id="WP_311421782.1">
    <property type="nucleotide sequence ID" value="NZ_JAVREH010000004.1"/>
</dbReference>
<evidence type="ECO:0000256" key="1">
    <source>
        <dbReference type="ARBA" id="ARBA00004834"/>
    </source>
</evidence>
<evidence type="ECO:0000256" key="3">
    <source>
        <dbReference type="ARBA" id="ARBA00022801"/>
    </source>
</evidence>
<evidence type="ECO:0000259" key="6">
    <source>
        <dbReference type="Pfam" id="PF17851"/>
    </source>
</evidence>
<dbReference type="EMBL" id="JAVREH010000004">
    <property type="protein sequence ID" value="MDT0260625.1"/>
    <property type="molecule type" value="Genomic_DNA"/>
</dbReference>
<dbReference type="CDD" id="cd18616">
    <property type="entry name" value="GH43_ABN-like"/>
    <property type="match status" value="1"/>
</dbReference>
<dbReference type="Pfam" id="PF04616">
    <property type="entry name" value="Glyco_hydro_43"/>
    <property type="match status" value="1"/>
</dbReference>
<dbReference type="InterPro" id="IPR013320">
    <property type="entry name" value="ConA-like_dom_sf"/>
</dbReference>
<feature type="region of interest" description="Disordered" evidence="5">
    <location>
        <begin position="159"/>
        <end position="182"/>
    </location>
</feature>
<dbReference type="PANTHER" id="PTHR43301">
    <property type="entry name" value="ARABINAN ENDO-1,5-ALPHA-L-ARABINOSIDASE"/>
    <property type="match status" value="1"/>
</dbReference>
<dbReference type="SUPFAM" id="SSF49899">
    <property type="entry name" value="Concanavalin A-like lectins/glucanases"/>
    <property type="match status" value="1"/>
</dbReference>
<dbReference type="InterPro" id="IPR006710">
    <property type="entry name" value="Glyco_hydro_43"/>
</dbReference>
<evidence type="ECO:0000256" key="4">
    <source>
        <dbReference type="ARBA" id="ARBA00023295"/>
    </source>
</evidence>
<reference evidence="8" key="1">
    <citation type="submission" date="2023-07" db="EMBL/GenBank/DDBJ databases">
        <title>30 novel species of actinomycetes from the DSMZ collection.</title>
        <authorList>
            <person name="Nouioui I."/>
        </authorList>
    </citation>
    <scope>NUCLEOTIDE SEQUENCE [LARGE SCALE GENOMIC DNA]</scope>
    <source>
        <strain evidence="8">DSM 44399</strain>
    </source>
</reference>
<feature type="compositionally biased region" description="Low complexity" evidence="5">
    <location>
        <begin position="1"/>
        <end position="18"/>
    </location>
</feature>
<evidence type="ECO:0000256" key="2">
    <source>
        <dbReference type="ARBA" id="ARBA00009865"/>
    </source>
</evidence>
<dbReference type="InterPro" id="IPR041542">
    <property type="entry name" value="GH43_C2"/>
</dbReference>
<protein>
    <submittedName>
        <fullName evidence="7">Family 43 glycosylhydrolase</fullName>
    </submittedName>
</protein>
<accession>A0ABU2J6L7</accession>
<feature type="region of interest" description="Disordered" evidence="5">
    <location>
        <begin position="1"/>
        <end position="37"/>
    </location>
</feature>
<evidence type="ECO:0000256" key="5">
    <source>
        <dbReference type="SAM" id="MobiDB-lite"/>
    </source>
</evidence>
<dbReference type="SUPFAM" id="SSF75005">
    <property type="entry name" value="Arabinanase/levansucrase/invertase"/>
    <property type="match status" value="1"/>
</dbReference>
<dbReference type="Gene3D" id="2.60.120.200">
    <property type="match status" value="1"/>
</dbReference>
<comment type="caution">
    <text evidence="7">The sequence shown here is derived from an EMBL/GenBank/DDBJ whole genome shotgun (WGS) entry which is preliminary data.</text>
</comment>
<evidence type="ECO:0000313" key="8">
    <source>
        <dbReference type="Proteomes" id="UP001183176"/>
    </source>
</evidence>